<evidence type="ECO:0000313" key="2">
    <source>
        <dbReference type="EMBL" id="TGY72815.1"/>
    </source>
</evidence>
<evidence type="ECO:0000313" key="3">
    <source>
        <dbReference type="Proteomes" id="UP000306630"/>
    </source>
</evidence>
<dbReference type="InterPro" id="IPR036691">
    <property type="entry name" value="Endo/exonu/phosph_ase_sf"/>
</dbReference>
<dbReference type="InterPro" id="IPR011050">
    <property type="entry name" value="Pectin_lyase_fold/virulence"/>
</dbReference>
<dbReference type="SUPFAM" id="SSF51126">
    <property type="entry name" value="Pectin lyase-like"/>
    <property type="match status" value="1"/>
</dbReference>
<dbReference type="RefSeq" id="WP_160899829.1">
    <property type="nucleotide sequence ID" value="NZ_WVUM01000037.1"/>
</dbReference>
<organism evidence="2 3">
    <name type="scientific">Muribaculum intestinale</name>
    <dbReference type="NCBI Taxonomy" id="1796646"/>
    <lineage>
        <taxon>Bacteria</taxon>
        <taxon>Pseudomonadati</taxon>
        <taxon>Bacteroidota</taxon>
        <taxon>Bacteroidia</taxon>
        <taxon>Bacteroidales</taxon>
        <taxon>Muribaculaceae</taxon>
        <taxon>Muribaculum</taxon>
    </lineage>
</organism>
<proteinExistence type="predicted"/>
<dbReference type="PANTHER" id="PTHR11319:SF35">
    <property type="entry name" value="OUTER MEMBRANE PROTEIN PMPC-RELATED"/>
    <property type="match status" value="1"/>
</dbReference>
<dbReference type="PANTHER" id="PTHR11319">
    <property type="entry name" value="G PROTEIN-COUPLED RECEPTOR-RELATED"/>
    <property type="match status" value="1"/>
</dbReference>
<dbReference type="Gene3D" id="2.160.20.10">
    <property type="entry name" value="Single-stranded right-handed beta-helix, Pectin lyase-like"/>
    <property type="match status" value="1"/>
</dbReference>
<dbReference type="AlphaFoldDB" id="A0A4S2FU54"/>
<dbReference type="Gene3D" id="3.60.10.10">
    <property type="entry name" value="Endonuclease/exonuclease/phosphatase"/>
    <property type="match status" value="1"/>
</dbReference>
<protein>
    <recommendedName>
        <fullName evidence="1">Endonuclease/exonuclease/phosphatase domain-containing protein</fullName>
    </recommendedName>
</protein>
<dbReference type="InterPro" id="IPR005135">
    <property type="entry name" value="Endo/exonuclease/phosphatase"/>
</dbReference>
<dbReference type="SUPFAM" id="SSF56219">
    <property type="entry name" value="DNase I-like"/>
    <property type="match status" value="1"/>
</dbReference>
<evidence type="ECO:0000259" key="1">
    <source>
        <dbReference type="Pfam" id="PF03372"/>
    </source>
</evidence>
<comment type="caution">
    <text evidence="2">The sequence shown here is derived from an EMBL/GenBank/DDBJ whole genome shotgun (WGS) entry which is preliminary data.</text>
</comment>
<feature type="domain" description="Endonuclease/exonuclease/phosphatase" evidence="1">
    <location>
        <begin position="31"/>
        <end position="305"/>
    </location>
</feature>
<dbReference type="Pfam" id="PF03372">
    <property type="entry name" value="Exo_endo_phos"/>
    <property type="match status" value="1"/>
</dbReference>
<dbReference type="InterPro" id="IPR012334">
    <property type="entry name" value="Pectin_lyas_fold"/>
</dbReference>
<gene>
    <name evidence="2" type="ORF">E5333_09885</name>
</gene>
<accession>A0A4S2FU54</accession>
<name>A0A4S2FU54_9BACT</name>
<dbReference type="Proteomes" id="UP000306630">
    <property type="component" value="Unassembled WGS sequence"/>
</dbReference>
<sequence length="885" mass="95938">MTQNLTPMKRFIPILLASFAITSTGATHRLATYNIRFNSDSDTEGKDWGLRGPICRDVILNYDFDVVGFQEVTGSGRSYRNPLTGRTQLDDLRAWLTDYELVAWDRDGTARREYVATAYKKSKYEAIAQGSFFISPTPNKFSYGWDTAIESHPRVIGWIRLKVKSTGEEFIYATTHTNNGWSLDGPYGSQLISSRIKELAGDLPVMVVADYNSARNAAHAQKGLKAYNATFHDAAVDVPADKNYSLPVTNRQCTWTYNAYHPVSDVTYSGSEIDFQFYRGMNILERHIVTEEFSHNGINYPSSDHFPIYVDAELSPTHAKSIFVDCNAGAGGDGSITAPFCTISEATAIADLDDTIYVAEGTYRESVQPNHTVTIIGGYTNGFSNTDGMSIIDGNGLEHPPVYVPGQISLTIRNFNIIGYKSSSTSLDGAVHFRGADLKMENVVLEDNSAQEYGGALAIYDTSNPKYCASNNITLSNCIFRGNSAIYGGAAAVGVYSLLHVDGCTFDYNTATKSGGAMYVTFGSPEASRIWFTEAEALIVNSSFTNNNSACSGALYINDEMPNVTITTVNTTFAGNTINAKGGLPNVLKTYGGTGLHAKLANRPSDSKLTKVSDSKINLGHVTITGNHATCTSPANFLASALTVDGGTMKIVNSIVAANTTNGTNAKADVTVDAERLIKETLNIFTAPSTISFAPDTKSHTASNADEGIKAIEAMMAGKIDDNKFIPDILRVDSYPTPFVPLISTKFGGEDMATLSVLMRNLEKEFSVDIDLDGSIGSQLKTDQLRLDRSSKSMPGAVEFRETYSAIDDIEAGHTVNKPEMLVMRNGIVRISADRPLGQVKTVDLSGRLIASANTENTDLTLDLSSVNDGLYIIMCLGHSFKVMK</sequence>
<dbReference type="GO" id="GO:0003824">
    <property type="term" value="F:catalytic activity"/>
    <property type="evidence" value="ECO:0007669"/>
    <property type="project" value="InterPro"/>
</dbReference>
<dbReference type="EMBL" id="SRYD01000038">
    <property type="protein sequence ID" value="TGY72815.1"/>
    <property type="molecule type" value="Genomic_DNA"/>
</dbReference>
<reference evidence="2 3" key="1">
    <citation type="submission" date="2019-04" db="EMBL/GenBank/DDBJ databases">
        <title>Microbes associate with the intestines of laboratory mice.</title>
        <authorList>
            <person name="Navarre W."/>
            <person name="Wong E."/>
            <person name="Huang K."/>
            <person name="Tropini C."/>
            <person name="Ng K."/>
            <person name="Yu B."/>
        </authorList>
    </citation>
    <scope>NUCLEOTIDE SEQUENCE [LARGE SCALE GENOMIC DNA]</scope>
    <source>
        <strain evidence="2 3">NM06_A21</strain>
    </source>
</reference>